<evidence type="ECO:0000256" key="1">
    <source>
        <dbReference type="ARBA" id="ARBA00002591"/>
    </source>
</evidence>
<evidence type="ECO:0000256" key="8">
    <source>
        <dbReference type="SAM" id="MobiDB-lite"/>
    </source>
</evidence>
<dbReference type="Proteomes" id="UP000199415">
    <property type="component" value="Unassembled WGS sequence"/>
</dbReference>
<dbReference type="HAMAP" id="MF_00415">
    <property type="entry name" value="FlgH"/>
    <property type="match status" value="1"/>
</dbReference>
<keyword evidence="6 7" id="KW-0998">Cell outer membrane</keyword>
<feature type="chain" id="PRO_5011540369" description="Flagellar L-ring protein" evidence="9">
    <location>
        <begin position="25"/>
        <end position="256"/>
    </location>
</feature>
<dbReference type="GO" id="GO:0071973">
    <property type="term" value="P:bacterial-type flagellum-dependent cell motility"/>
    <property type="evidence" value="ECO:0007669"/>
    <property type="project" value="InterPro"/>
</dbReference>
<comment type="function">
    <text evidence="1 7">Assembles around the rod to form the L-ring and probably protects the motor/basal body from shearing forces during rotation.</text>
</comment>
<dbReference type="OrthoDB" id="9789227at2"/>
<comment type="similarity">
    <text evidence="2 7">Belongs to the FlgH family.</text>
</comment>
<evidence type="ECO:0000313" key="11">
    <source>
        <dbReference type="Proteomes" id="UP000199415"/>
    </source>
</evidence>
<keyword evidence="3 7" id="KW-0732">Signal</keyword>
<dbReference type="InterPro" id="IPR000527">
    <property type="entry name" value="Flag_Lring"/>
</dbReference>
<dbReference type="GO" id="GO:0003774">
    <property type="term" value="F:cytoskeletal motor activity"/>
    <property type="evidence" value="ECO:0007669"/>
    <property type="project" value="InterPro"/>
</dbReference>
<dbReference type="PANTHER" id="PTHR34933">
    <property type="entry name" value="FLAGELLAR L-RING PROTEIN"/>
    <property type="match status" value="1"/>
</dbReference>
<accession>A0A1G7Q862</accession>
<feature type="region of interest" description="Disordered" evidence="8">
    <location>
        <begin position="35"/>
        <end position="71"/>
    </location>
</feature>
<dbReference type="EMBL" id="FNCE01000003">
    <property type="protein sequence ID" value="SDF93780.1"/>
    <property type="molecule type" value="Genomic_DNA"/>
</dbReference>
<organism evidence="10 11">
    <name type="scientific">Limimonas halophila</name>
    <dbReference type="NCBI Taxonomy" id="1082479"/>
    <lineage>
        <taxon>Bacteria</taxon>
        <taxon>Pseudomonadati</taxon>
        <taxon>Pseudomonadota</taxon>
        <taxon>Alphaproteobacteria</taxon>
        <taxon>Rhodospirillales</taxon>
        <taxon>Rhodovibrionaceae</taxon>
        <taxon>Limimonas</taxon>
    </lineage>
</organism>
<keyword evidence="5 7" id="KW-0975">Bacterial flagellum</keyword>
<name>A0A1G7Q862_9PROT</name>
<evidence type="ECO:0000256" key="7">
    <source>
        <dbReference type="HAMAP-Rule" id="MF_00415"/>
    </source>
</evidence>
<comment type="subcellular location">
    <subcellularLocation>
        <location evidence="7">Cell outer membrane</location>
        <topology evidence="7">Lipid-anchor</topology>
    </subcellularLocation>
    <subcellularLocation>
        <location evidence="7">Bacterial flagellum basal body</location>
    </subcellularLocation>
</comment>
<dbReference type="PRINTS" id="PR01008">
    <property type="entry name" value="FLGLRINGFLGH"/>
</dbReference>
<dbReference type="STRING" id="1082479.SAMN05216241_103241"/>
<proteinExistence type="inferred from homology"/>
<protein>
    <recommendedName>
        <fullName evidence="7">Flagellar L-ring protein</fullName>
    </recommendedName>
    <alternativeName>
        <fullName evidence="7">Basal body L-ring protein</fullName>
    </alternativeName>
</protein>
<dbReference type="GO" id="GO:0009427">
    <property type="term" value="C:bacterial-type flagellum basal body, distal rod, L ring"/>
    <property type="evidence" value="ECO:0007669"/>
    <property type="project" value="InterPro"/>
</dbReference>
<evidence type="ECO:0000313" key="10">
    <source>
        <dbReference type="EMBL" id="SDF93780.1"/>
    </source>
</evidence>
<evidence type="ECO:0000256" key="6">
    <source>
        <dbReference type="ARBA" id="ARBA00023237"/>
    </source>
</evidence>
<comment type="subunit">
    <text evidence="7">The basal body constitutes a major portion of the flagellar organelle and consists of four rings (L,P,S, and M) mounted on a central rod.</text>
</comment>
<feature type="signal peptide" evidence="9">
    <location>
        <begin position="1"/>
        <end position="24"/>
    </location>
</feature>
<keyword evidence="7" id="KW-0449">Lipoprotein</keyword>
<dbReference type="NCBIfam" id="NF001305">
    <property type="entry name" value="PRK00249.1-5"/>
    <property type="match status" value="1"/>
</dbReference>
<evidence type="ECO:0000256" key="2">
    <source>
        <dbReference type="ARBA" id="ARBA00006929"/>
    </source>
</evidence>
<keyword evidence="10" id="KW-0969">Cilium</keyword>
<evidence type="ECO:0000256" key="4">
    <source>
        <dbReference type="ARBA" id="ARBA00023136"/>
    </source>
</evidence>
<keyword evidence="4 7" id="KW-0472">Membrane</keyword>
<evidence type="ECO:0000256" key="3">
    <source>
        <dbReference type="ARBA" id="ARBA00022729"/>
    </source>
</evidence>
<evidence type="ECO:0000256" key="9">
    <source>
        <dbReference type="SAM" id="SignalP"/>
    </source>
</evidence>
<reference evidence="10 11" key="1">
    <citation type="submission" date="2016-10" db="EMBL/GenBank/DDBJ databases">
        <authorList>
            <person name="de Groot N.N."/>
        </authorList>
    </citation>
    <scope>NUCLEOTIDE SEQUENCE [LARGE SCALE GENOMIC DNA]</scope>
    <source>
        <strain evidence="10 11">DSM 25584</strain>
    </source>
</reference>
<dbReference type="PROSITE" id="PS51257">
    <property type="entry name" value="PROKAR_LIPOPROTEIN"/>
    <property type="match status" value="1"/>
</dbReference>
<keyword evidence="10" id="KW-0966">Cell projection</keyword>
<dbReference type="Pfam" id="PF02107">
    <property type="entry name" value="FlgH"/>
    <property type="match status" value="1"/>
</dbReference>
<gene>
    <name evidence="7" type="primary">flgH</name>
    <name evidence="10" type="ORF">SAMN05216241_103241</name>
</gene>
<dbReference type="GO" id="GO:0009279">
    <property type="term" value="C:cell outer membrane"/>
    <property type="evidence" value="ECO:0007669"/>
    <property type="project" value="UniProtKB-SubCell"/>
</dbReference>
<keyword evidence="11" id="KW-1185">Reference proteome</keyword>
<dbReference type="AlphaFoldDB" id="A0A1G7Q862"/>
<dbReference type="RefSeq" id="WP_090019355.1">
    <property type="nucleotide sequence ID" value="NZ_FNCE01000003.1"/>
</dbReference>
<dbReference type="PANTHER" id="PTHR34933:SF1">
    <property type="entry name" value="FLAGELLAR L-RING PROTEIN"/>
    <property type="match status" value="1"/>
</dbReference>
<sequence>MNRSILRSLSTKAVLLALVGGVAAGCGVDDKLKRVGKKPEQTPVDNPAKLHGSITPEMPQPTPRQRKEERNVNSLWTPGSRAFFKDQRASDVGDILTVTVNIQDEAEMENETTRERENSESFGLASFFGLETELVDFLPGAPDPGSLVDATSTTNHEGEGEIEREEEITMNVAATVTDVMPNGNMVIAGRQEVRVNAENRILQVRGVVRPEDISSTNEIAHEEIAEARIIYGGEGQISSVQERRYGQQFYDAIAPF</sequence>
<evidence type="ECO:0000256" key="5">
    <source>
        <dbReference type="ARBA" id="ARBA00023143"/>
    </source>
</evidence>
<keyword evidence="10" id="KW-0282">Flagellum</keyword>